<dbReference type="Gene3D" id="3.40.430.10">
    <property type="entry name" value="Dihydrofolate Reductase, subunit A"/>
    <property type="match status" value="1"/>
</dbReference>
<proteinExistence type="predicted"/>
<dbReference type="PANTHER" id="PTHR38011">
    <property type="entry name" value="DIHYDROFOLATE REDUCTASE FAMILY PROTEIN (AFU_ORTHOLOGUE AFUA_8G06820)"/>
    <property type="match status" value="1"/>
</dbReference>
<protein>
    <submittedName>
        <fullName evidence="2">Dihydrofolate reductase family protein</fullName>
    </submittedName>
</protein>
<dbReference type="PANTHER" id="PTHR38011:SF11">
    <property type="entry name" value="2,5-DIAMINO-6-RIBOSYLAMINO-4(3H)-PYRIMIDINONE 5'-PHOSPHATE REDUCTASE"/>
    <property type="match status" value="1"/>
</dbReference>
<evidence type="ECO:0000313" key="2">
    <source>
        <dbReference type="EMBL" id="MBL0885184.1"/>
    </source>
</evidence>
<accession>A0ABS1LGA0</accession>
<dbReference type="Pfam" id="PF01872">
    <property type="entry name" value="RibD_C"/>
    <property type="match status" value="1"/>
</dbReference>
<keyword evidence="3" id="KW-1185">Reference proteome</keyword>
<dbReference type="InterPro" id="IPR050765">
    <property type="entry name" value="Riboflavin_Biosynth_HTPR"/>
</dbReference>
<gene>
    <name evidence="2" type="ORF">HGK34_02620</name>
</gene>
<dbReference type="Proteomes" id="UP000675409">
    <property type="component" value="Unassembled WGS sequence"/>
</dbReference>
<sequence length="188" mass="20344">MGTLRYAAITSLDGYTADADGVFDWARPSPEVHAAVNELERETRVSLLGRRMYEVLKVWQDVTDTLGEAPAAPVEREYAEIWRGYDKVVYSTTLPGVDTPRTRLEHSFDPAAVRELVERTEGVVTIGGAGLAAHALRAGLVDEVQLFVSPVAVGGGTAAMPEGLRLNLILDGVDTFSDGVVRLVYGTR</sequence>
<dbReference type="InterPro" id="IPR002734">
    <property type="entry name" value="RibDG_C"/>
</dbReference>
<dbReference type="InterPro" id="IPR024072">
    <property type="entry name" value="DHFR-like_dom_sf"/>
</dbReference>
<evidence type="ECO:0000259" key="1">
    <source>
        <dbReference type="Pfam" id="PF01872"/>
    </source>
</evidence>
<organism evidence="2 3">
    <name type="scientific">Myceligenerans indicum</name>
    <dbReference type="NCBI Taxonomy" id="2593663"/>
    <lineage>
        <taxon>Bacteria</taxon>
        <taxon>Bacillati</taxon>
        <taxon>Actinomycetota</taxon>
        <taxon>Actinomycetes</taxon>
        <taxon>Micrococcales</taxon>
        <taxon>Promicromonosporaceae</taxon>
        <taxon>Myceligenerans</taxon>
    </lineage>
</organism>
<comment type="caution">
    <text evidence="2">The sequence shown here is derived from an EMBL/GenBank/DDBJ whole genome shotgun (WGS) entry which is preliminary data.</text>
</comment>
<dbReference type="EMBL" id="JABBYC010000002">
    <property type="protein sequence ID" value="MBL0885184.1"/>
    <property type="molecule type" value="Genomic_DNA"/>
</dbReference>
<dbReference type="RefSeq" id="WP_201845023.1">
    <property type="nucleotide sequence ID" value="NZ_JABBYC010000002.1"/>
</dbReference>
<dbReference type="SUPFAM" id="SSF53597">
    <property type="entry name" value="Dihydrofolate reductase-like"/>
    <property type="match status" value="1"/>
</dbReference>
<reference evidence="2 3" key="1">
    <citation type="journal article" date="2021" name="Arch. Microbiol.">
        <title>Myceligenerans indicum sp. nov., an actinobacterium isolated from mangrove sediment of Sundarbans, India.</title>
        <authorList>
            <person name="Asha K."/>
            <person name="Bhadury P."/>
        </authorList>
    </citation>
    <scope>NUCLEOTIDE SEQUENCE [LARGE SCALE GENOMIC DNA]</scope>
    <source>
        <strain evidence="2 3">I2</strain>
    </source>
</reference>
<feature type="domain" description="Bacterial bifunctional deaminase-reductase C-terminal" evidence="1">
    <location>
        <begin position="4"/>
        <end position="181"/>
    </location>
</feature>
<name>A0ABS1LGA0_9MICO</name>
<evidence type="ECO:0000313" key="3">
    <source>
        <dbReference type="Proteomes" id="UP000675409"/>
    </source>
</evidence>